<evidence type="ECO:0000256" key="5">
    <source>
        <dbReference type="ARBA" id="ARBA00023015"/>
    </source>
</evidence>
<evidence type="ECO:0000256" key="4">
    <source>
        <dbReference type="ARBA" id="ARBA00022833"/>
    </source>
</evidence>
<proteinExistence type="predicted"/>
<feature type="region of interest" description="Disordered" evidence="9">
    <location>
        <begin position="1"/>
        <end position="24"/>
    </location>
</feature>
<dbReference type="PANTHER" id="PTHR46179:SF13">
    <property type="entry name" value="C2H2-TYPE DOMAIN-CONTAINING PROTEIN"/>
    <property type="match status" value="1"/>
</dbReference>
<dbReference type="AlphaFoldDB" id="E2C177"/>
<keyword evidence="6" id="KW-0804">Transcription</keyword>
<evidence type="ECO:0000313" key="11">
    <source>
        <dbReference type="EMBL" id="EFN78298.1"/>
    </source>
</evidence>
<keyword evidence="4" id="KW-0862">Zinc</keyword>
<organism evidence="12">
    <name type="scientific">Harpegnathos saltator</name>
    <name type="common">Jerdon's jumping ant</name>
    <dbReference type="NCBI Taxonomy" id="610380"/>
    <lineage>
        <taxon>Eukaryota</taxon>
        <taxon>Metazoa</taxon>
        <taxon>Ecdysozoa</taxon>
        <taxon>Arthropoda</taxon>
        <taxon>Hexapoda</taxon>
        <taxon>Insecta</taxon>
        <taxon>Pterygota</taxon>
        <taxon>Neoptera</taxon>
        <taxon>Endopterygota</taxon>
        <taxon>Hymenoptera</taxon>
        <taxon>Apocrita</taxon>
        <taxon>Aculeata</taxon>
        <taxon>Formicoidea</taxon>
        <taxon>Formicidae</taxon>
        <taxon>Ponerinae</taxon>
        <taxon>Ponerini</taxon>
        <taxon>Harpegnathos</taxon>
    </lineage>
</organism>
<dbReference type="PANTHER" id="PTHR46179">
    <property type="entry name" value="ZINC FINGER PROTEIN"/>
    <property type="match status" value="1"/>
</dbReference>
<accession>E2C177</accession>
<dbReference type="Gene3D" id="3.30.160.60">
    <property type="entry name" value="Classic Zinc Finger"/>
    <property type="match status" value="2"/>
</dbReference>
<dbReference type="Pfam" id="PF00096">
    <property type="entry name" value="zf-C2H2"/>
    <property type="match status" value="2"/>
</dbReference>
<keyword evidence="5" id="KW-0805">Transcription regulation</keyword>
<dbReference type="Proteomes" id="UP000008237">
    <property type="component" value="Unassembled WGS sequence"/>
</dbReference>
<dbReference type="EMBL" id="GL451891">
    <property type="protein sequence ID" value="EFN78298.1"/>
    <property type="molecule type" value="Genomic_DNA"/>
</dbReference>
<dbReference type="SMART" id="SM00355">
    <property type="entry name" value="ZnF_C2H2"/>
    <property type="match status" value="5"/>
</dbReference>
<evidence type="ECO:0000256" key="1">
    <source>
        <dbReference type="ARBA" id="ARBA00004123"/>
    </source>
</evidence>
<gene>
    <name evidence="11" type="ORF">EAI_04986</name>
</gene>
<evidence type="ECO:0000256" key="8">
    <source>
        <dbReference type="PROSITE-ProRule" id="PRU00042"/>
    </source>
</evidence>
<dbReference type="GO" id="GO:0008270">
    <property type="term" value="F:zinc ion binding"/>
    <property type="evidence" value="ECO:0007669"/>
    <property type="project" value="UniProtKB-KW"/>
</dbReference>
<dbReference type="InterPro" id="IPR051061">
    <property type="entry name" value="Zinc_finger_trans_reg"/>
</dbReference>
<dbReference type="PROSITE" id="PS00028">
    <property type="entry name" value="ZINC_FINGER_C2H2_1"/>
    <property type="match status" value="3"/>
</dbReference>
<feature type="domain" description="C2H2-type" evidence="10">
    <location>
        <begin position="152"/>
        <end position="185"/>
    </location>
</feature>
<dbReference type="OrthoDB" id="10039931at2759"/>
<dbReference type="GO" id="GO:0006357">
    <property type="term" value="P:regulation of transcription by RNA polymerase II"/>
    <property type="evidence" value="ECO:0007669"/>
    <property type="project" value="TreeGrafter"/>
</dbReference>
<evidence type="ECO:0000256" key="7">
    <source>
        <dbReference type="ARBA" id="ARBA00023242"/>
    </source>
</evidence>
<protein>
    <submittedName>
        <fullName evidence="11">Transcription factor IIIA</fullName>
    </submittedName>
</protein>
<keyword evidence="3 8" id="KW-0863">Zinc-finger</keyword>
<feature type="domain" description="C2H2-type" evidence="10">
    <location>
        <begin position="90"/>
        <end position="121"/>
    </location>
</feature>
<reference evidence="11 12" key="1">
    <citation type="journal article" date="2010" name="Science">
        <title>Genomic comparison of the ants Camponotus floridanus and Harpegnathos saltator.</title>
        <authorList>
            <person name="Bonasio R."/>
            <person name="Zhang G."/>
            <person name="Ye C."/>
            <person name="Mutti N.S."/>
            <person name="Fang X."/>
            <person name="Qin N."/>
            <person name="Donahue G."/>
            <person name="Yang P."/>
            <person name="Li Q."/>
            <person name="Li C."/>
            <person name="Zhang P."/>
            <person name="Huang Z."/>
            <person name="Berger S.L."/>
            <person name="Reinberg D."/>
            <person name="Wang J."/>
            <person name="Liebig J."/>
        </authorList>
    </citation>
    <scope>NUCLEOTIDE SEQUENCE [LARGE SCALE GENOMIC DNA]</scope>
    <source>
        <strain evidence="11 12">R22 G/1</strain>
    </source>
</reference>
<feature type="domain" description="C2H2-type" evidence="10">
    <location>
        <begin position="30"/>
        <end position="53"/>
    </location>
</feature>
<evidence type="ECO:0000313" key="12">
    <source>
        <dbReference type="Proteomes" id="UP000008237"/>
    </source>
</evidence>
<dbReference type="InterPro" id="IPR013087">
    <property type="entry name" value="Znf_C2H2_type"/>
</dbReference>
<keyword evidence="12" id="KW-1185">Reference proteome</keyword>
<dbReference type="GO" id="GO:0005634">
    <property type="term" value="C:nucleus"/>
    <property type="evidence" value="ECO:0007669"/>
    <property type="project" value="UniProtKB-SubCell"/>
</dbReference>
<evidence type="ECO:0000256" key="2">
    <source>
        <dbReference type="ARBA" id="ARBA00022723"/>
    </source>
</evidence>
<name>E2C177_HARSA</name>
<evidence type="ECO:0000256" key="9">
    <source>
        <dbReference type="SAM" id="MobiDB-lite"/>
    </source>
</evidence>
<comment type="subcellular location">
    <subcellularLocation>
        <location evidence="1">Nucleus</location>
    </subcellularLocation>
</comment>
<keyword evidence="7" id="KW-0539">Nucleus</keyword>
<keyword evidence="2" id="KW-0479">Metal-binding</keyword>
<dbReference type="PROSITE" id="PS50157">
    <property type="entry name" value="ZINC_FINGER_C2H2_2"/>
    <property type="match status" value="4"/>
</dbReference>
<dbReference type="SUPFAM" id="SSF57667">
    <property type="entry name" value="beta-beta-alpha zinc fingers"/>
    <property type="match status" value="2"/>
</dbReference>
<dbReference type="OMA" id="HICEKET"/>
<dbReference type="InterPro" id="IPR036236">
    <property type="entry name" value="Znf_C2H2_sf"/>
</dbReference>
<dbReference type="InParanoid" id="E2C177"/>
<sequence>MQPGPSSESDPCGEPPTKGSNINKYNKIPKQCDNCKQIFRKKPELIDHYEKIHQRCIHRCKYCNYETNRKSDLKRHEKTHIRKRPISSDYVCTEPGCNKNYKNIYSLEYHIMTCHHKNKKESSNAEPGPSSENNPYGELLSTRKIETYKVSRQCRICGQIFHNKHMLIDHSMNVHQRYVHICEKETCNYETNKLYSMRRHFIRQHMDNKN</sequence>
<feature type="domain" description="C2H2-type" evidence="10">
    <location>
        <begin position="58"/>
        <end position="85"/>
    </location>
</feature>
<evidence type="ECO:0000256" key="6">
    <source>
        <dbReference type="ARBA" id="ARBA00023163"/>
    </source>
</evidence>
<evidence type="ECO:0000259" key="10">
    <source>
        <dbReference type="PROSITE" id="PS50157"/>
    </source>
</evidence>
<evidence type="ECO:0000256" key="3">
    <source>
        <dbReference type="ARBA" id="ARBA00022771"/>
    </source>
</evidence>